<dbReference type="InterPro" id="IPR058245">
    <property type="entry name" value="NreC/VraR/RcsB-like_REC"/>
</dbReference>
<accession>A0A8J3AXE9</accession>
<reference evidence="4" key="1">
    <citation type="journal article" date="2019" name="Int. J. Syst. Evol. Microbiol.">
        <title>The Global Catalogue of Microorganisms (GCM) 10K type strain sequencing project: providing services to taxonomists for standard genome sequencing and annotation.</title>
        <authorList>
            <consortium name="The Broad Institute Genomics Platform"/>
            <consortium name="The Broad Institute Genome Sequencing Center for Infectious Disease"/>
            <person name="Wu L."/>
            <person name="Ma J."/>
        </authorList>
    </citation>
    <scope>NUCLEOTIDE SEQUENCE [LARGE SCALE GENOMIC DNA]</scope>
    <source>
        <strain evidence="4">CCM 2767</strain>
    </source>
</reference>
<evidence type="ECO:0000259" key="2">
    <source>
        <dbReference type="PROSITE" id="PS50110"/>
    </source>
</evidence>
<comment type="caution">
    <text evidence="3">The sequence shown here is derived from an EMBL/GenBank/DDBJ whole genome shotgun (WGS) entry which is preliminary data.</text>
</comment>
<feature type="modified residue" description="4-aspartylphosphate" evidence="1">
    <location>
        <position position="85"/>
    </location>
</feature>
<gene>
    <name evidence="3" type="ORF">GCM10008066_15020</name>
</gene>
<keyword evidence="1" id="KW-0597">Phosphoprotein</keyword>
<dbReference type="SMART" id="SM00448">
    <property type="entry name" value="REC"/>
    <property type="match status" value="1"/>
</dbReference>
<sequence>MSWWKGLSIVIVIAFLQESIPMFNLKTHRECFMKIVVVEDSAVIRKHFIALLESVSEVKVVGEAESEQAALDMIPALQPDIVVLDVNLSPGNGFNVLKQLRASGNTAEIFVVTNQTHEQYRKMSVTLGANGFYDKSNGIENVLARIKTLVESGKAN</sequence>
<dbReference type="InterPro" id="IPR001789">
    <property type="entry name" value="Sig_transdc_resp-reg_receiver"/>
</dbReference>
<organism evidence="3 4">
    <name type="scientific">Oxalicibacterium faecigallinarum</name>
    <dbReference type="NCBI Taxonomy" id="573741"/>
    <lineage>
        <taxon>Bacteria</taxon>
        <taxon>Pseudomonadati</taxon>
        <taxon>Pseudomonadota</taxon>
        <taxon>Betaproteobacteria</taxon>
        <taxon>Burkholderiales</taxon>
        <taxon>Oxalobacteraceae</taxon>
        <taxon>Oxalicibacterium</taxon>
    </lineage>
</organism>
<evidence type="ECO:0000256" key="1">
    <source>
        <dbReference type="PROSITE-ProRule" id="PRU00169"/>
    </source>
</evidence>
<dbReference type="PANTHER" id="PTHR45566:SF1">
    <property type="entry name" value="HTH-TYPE TRANSCRIPTIONAL REGULATOR YHJB-RELATED"/>
    <property type="match status" value="1"/>
</dbReference>
<dbReference type="GO" id="GO:0000160">
    <property type="term" value="P:phosphorelay signal transduction system"/>
    <property type="evidence" value="ECO:0007669"/>
    <property type="project" value="InterPro"/>
</dbReference>
<dbReference type="InterPro" id="IPR011006">
    <property type="entry name" value="CheY-like_superfamily"/>
</dbReference>
<evidence type="ECO:0000313" key="3">
    <source>
        <dbReference type="EMBL" id="GGI18626.1"/>
    </source>
</evidence>
<name>A0A8J3AXE9_9BURK</name>
<proteinExistence type="predicted"/>
<dbReference type="CDD" id="cd17535">
    <property type="entry name" value="REC_NarL-like"/>
    <property type="match status" value="1"/>
</dbReference>
<dbReference type="EMBL" id="BMDI01000001">
    <property type="protein sequence ID" value="GGI18626.1"/>
    <property type="molecule type" value="Genomic_DNA"/>
</dbReference>
<evidence type="ECO:0000313" key="4">
    <source>
        <dbReference type="Proteomes" id="UP000642180"/>
    </source>
</evidence>
<dbReference type="Gene3D" id="3.40.50.2300">
    <property type="match status" value="1"/>
</dbReference>
<dbReference type="PROSITE" id="PS50110">
    <property type="entry name" value="RESPONSE_REGULATORY"/>
    <property type="match status" value="1"/>
</dbReference>
<keyword evidence="4" id="KW-1185">Reference proteome</keyword>
<protein>
    <recommendedName>
        <fullName evidence="2">Response regulatory domain-containing protein</fullName>
    </recommendedName>
</protein>
<dbReference type="AlphaFoldDB" id="A0A8J3AXE9"/>
<dbReference type="PANTHER" id="PTHR45566">
    <property type="entry name" value="HTH-TYPE TRANSCRIPTIONAL REGULATOR YHJB-RELATED"/>
    <property type="match status" value="1"/>
</dbReference>
<dbReference type="InterPro" id="IPR051015">
    <property type="entry name" value="EvgA-like"/>
</dbReference>
<dbReference type="SUPFAM" id="SSF52172">
    <property type="entry name" value="CheY-like"/>
    <property type="match status" value="1"/>
</dbReference>
<feature type="domain" description="Response regulatory" evidence="2">
    <location>
        <begin position="34"/>
        <end position="150"/>
    </location>
</feature>
<dbReference type="Proteomes" id="UP000642180">
    <property type="component" value="Unassembled WGS sequence"/>
</dbReference>
<dbReference type="Pfam" id="PF00072">
    <property type="entry name" value="Response_reg"/>
    <property type="match status" value="1"/>
</dbReference>
<dbReference type="RefSeq" id="WP_188380623.1">
    <property type="nucleotide sequence ID" value="NZ_BMDI01000001.1"/>
</dbReference>